<reference evidence="2 3" key="1">
    <citation type="submission" date="2014-06" db="EMBL/GenBank/DDBJ databases">
        <title>Whole Genome Sequences of Three Symbiotic Endozoicomonas Bacteria.</title>
        <authorList>
            <person name="Neave M.J."/>
            <person name="Apprill A."/>
            <person name="Voolstra C.R."/>
        </authorList>
    </citation>
    <scope>NUCLEOTIDE SEQUENCE [LARGE SCALE GENOMIC DNA]</scope>
    <source>
        <strain evidence="2 3">LMG 24815</strain>
    </source>
</reference>
<dbReference type="EMBL" id="JOKG01000003">
    <property type="protein sequence ID" value="KEQ13674.1"/>
    <property type="molecule type" value="Genomic_DNA"/>
</dbReference>
<keyword evidence="3" id="KW-1185">Reference proteome</keyword>
<accession>A0A081N5F1</accession>
<feature type="compositionally biased region" description="Polar residues" evidence="1">
    <location>
        <begin position="20"/>
        <end position="31"/>
    </location>
</feature>
<organism evidence="2 3">
    <name type="scientific">Endozoicomonas montiporae</name>
    <dbReference type="NCBI Taxonomy" id="1027273"/>
    <lineage>
        <taxon>Bacteria</taxon>
        <taxon>Pseudomonadati</taxon>
        <taxon>Pseudomonadota</taxon>
        <taxon>Gammaproteobacteria</taxon>
        <taxon>Oceanospirillales</taxon>
        <taxon>Endozoicomonadaceae</taxon>
        <taxon>Endozoicomonas</taxon>
    </lineage>
</organism>
<evidence type="ECO:0000256" key="1">
    <source>
        <dbReference type="SAM" id="MobiDB-lite"/>
    </source>
</evidence>
<comment type="caution">
    <text evidence="2">The sequence shown here is derived from an EMBL/GenBank/DDBJ whole genome shotgun (WGS) entry which is preliminary data.</text>
</comment>
<evidence type="ECO:0000313" key="2">
    <source>
        <dbReference type="EMBL" id="KEQ13674.1"/>
    </source>
</evidence>
<dbReference type="AlphaFoldDB" id="A0A081N5F1"/>
<name>A0A081N5F1_9GAMM</name>
<sequence length="101" mass="11608">MTDSGVADISHFSTLPEGVQSGTRHTINNAPNNQPLALYRFDVRKKRFDLLTNKQEEMNEAFLRLTNRLYLVVEKELKQPLRRYIIGMELNGGIRHSSCGF</sequence>
<feature type="region of interest" description="Disordered" evidence="1">
    <location>
        <begin position="1"/>
        <end position="31"/>
    </location>
</feature>
<proteinExistence type="predicted"/>
<evidence type="ECO:0000313" key="3">
    <source>
        <dbReference type="Proteomes" id="UP000028006"/>
    </source>
</evidence>
<protein>
    <submittedName>
        <fullName evidence="2">Uncharacterized protein</fullName>
    </submittedName>
</protein>
<dbReference type="Proteomes" id="UP000028006">
    <property type="component" value="Unassembled WGS sequence"/>
</dbReference>
<gene>
    <name evidence="2" type="ORF">GZ77_15325</name>
</gene>